<gene>
    <name evidence="3" type="ORF">Psuf_045800</name>
</gene>
<evidence type="ECO:0000313" key="3">
    <source>
        <dbReference type="EMBL" id="BCB87267.1"/>
    </source>
</evidence>
<dbReference type="AlphaFoldDB" id="A0A6F8YMG7"/>
<dbReference type="InterPro" id="IPR045629">
    <property type="entry name" value="DUF6232"/>
</dbReference>
<name>A0A6F8YMG7_9ACTN</name>
<keyword evidence="2" id="KW-0812">Transmembrane</keyword>
<evidence type="ECO:0000256" key="1">
    <source>
        <dbReference type="SAM" id="MobiDB-lite"/>
    </source>
</evidence>
<feature type="region of interest" description="Disordered" evidence="1">
    <location>
        <begin position="1"/>
        <end position="27"/>
    </location>
</feature>
<proteinExistence type="predicted"/>
<sequence>MQTTRYPARSPAAQTVAPAGTASPKPAAPLYQQPGIVVTPDWFIVGGRRFPVGELRHLHTARGPAHQLTVRSVTVTAIVLAAIGITLGMTTELNHLSAQAYLALTAVAFVPFLVATIGHRLRPRAYELWGEFRGMSVLLFSSDEERQYGQVTRALLRAQEAYRLGGLAEPLVSMNIWRMPSN</sequence>
<feature type="transmembrane region" description="Helical" evidence="2">
    <location>
        <begin position="100"/>
        <end position="118"/>
    </location>
</feature>
<organism evidence="3 4">
    <name type="scientific">Phytohabitans suffuscus</name>
    <dbReference type="NCBI Taxonomy" id="624315"/>
    <lineage>
        <taxon>Bacteria</taxon>
        <taxon>Bacillati</taxon>
        <taxon>Actinomycetota</taxon>
        <taxon>Actinomycetes</taxon>
        <taxon>Micromonosporales</taxon>
        <taxon>Micromonosporaceae</taxon>
    </lineage>
</organism>
<dbReference type="EMBL" id="AP022871">
    <property type="protein sequence ID" value="BCB87267.1"/>
    <property type="molecule type" value="Genomic_DNA"/>
</dbReference>
<keyword evidence="2" id="KW-1133">Transmembrane helix</keyword>
<dbReference type="RefSeq" id="WP_173158833.1">
    <property type="nucleotide sequence ID" value="NZ_AP022871.1"/>
</dbReference>
<protein>
    <submittedName>
        <fullName evidence="3">Uncharacterized protein</fullName>
    </submittedName>
</protein>
<dbReference type="Proteomes" id="UP000503011">
    <property type="component" value="Chromosome"/>
</dbReference>
<accession>A0A6F8YMG7</accession>
<reference evidence="3 4" key="1">
    <citation type="submission" date="2020-03" db="EMBL/GenBank/DDBJ databases">
        <title>Whole genome shotgun sequence of Phytohabitans suffuscus NBRC 105367.</title>
        <authorList>
            <person name="Komaki H."/>
            <person name="Tamura T."/>
        </authorList>
    </citation>
    <scope>NUCLEOTIDE SEQUENCE [LARGE SCALE GENOMIC DNA]</scope>
    <source>
        <strain evidence="3 4">NBRC 105367</strain>
    </source>
</reference>
<keyword evidence="4" id="KW-1185">Reference proteome</keyword>
<feature type="transmembrane region" description="Helical" evidence="2">
    <location>
        <begin position="68"/>
        <end position="88"/>
    </location>
</feature>
<keyword evidence="2" id="KW-0472">Membrane</keyword>
<evidence type="ECO:0000256" key="2">
    <source>
        <dbReference type="SAM" id="Phobius"/>
    </source>
</evidence>
<reference evidence="3 4" key="2">
    <citation type="submission" date="2020-03" db="EMBL/GenBank/DDBJ databases">
        <authorList>
            <person name="Ichikawa N."/>
            <person name="Kimura A."/>
            <person name="Kitahashi Y."/>
            <person name="Uohara A."/>
        </authorList>
    </citation>
    <scope>NUCLEOTIDE SEQUENCE [LARGE SCALE GENOMIC DNA]</scope>
    <source>
        <strain evidence="3 4">NBRC 105367</strain>
    </source>
</reference>
<dbReference type="KEGG" id="psuu:Psuf_045800"/>
<dbReference type="Pfam" id="PF19744">
    <property type="entry name" value="DUF6232"/>
    <property type="match status" value="1"/>
</dbReference>
<evidence type="ECO:0000313" key="4">
    <source>
        <dbReference type="Proteomes" id="UP000503011"/>
    </source>
</evidence>